<evidence type="ECO:0000256" key="1">
    <source>
        <dbReference type="ARBA" id="ARBA00022679"/>
    </source>
</evidence>
<evidence type="ECO:0000313" key="3">
    <source>
        <dbReference type="EMBL" id="SFC32672.1"/>
    </source>
</evidence>
<dbReference type="CDD" id="cd02440">
    <property type="entry name" value="AdoMet_MTases"/>
    <property type="match status" value="1"/>
</dbReference>
<dbReference type="SUPFAM" id="SSF53335">
    <property type="entry name" value="S-adenosyl-L-methionine-dependent methyltransferases"/>
    <property type="match status" value="1"/>
</dbReference>
<feature type="domain" description="Methyltransferase type 11" evidence="2">
    <location>
        <begin position="46"/>
        <end position="140"/>
    </location>
</feature>
<dbReference type="InterPro" id="IPR029063">
    <property type="entry name" value="SAM-dependent_MTases_sf"/>
</dbReference>
<evidence type="ECO:0000313" key="4">
    <source>
        <dbReference type="Proteomes" id="UP000199161"/>
    </source>
</evidence>
<dbReference type="GO" id="GO:0008757">
    <property type="term" value="F:S-adenosylmethionine-dependent methyltransferase activity"/>
    <property type="evidence" value="ECO:0007669"/>
    <property type="project" value="InterPro"/>
</dbReference>
<keyword evidence="4" id="KW-1185">Reference proteome</keyword>
<dbReference type="Gene3D" id="3.40.50.150">
    <property type="entry name" value="Vaccinia Virus protein VP39"/>
    <property type="match status" value="1"/>
</dbReference>
<dbReference type="AlphaFoldDB" id="A0A1I1IA60"/>
<dbReference type="InterPro" id="IPR013216">
    <property type="entry name" value="Methyltransf_11"/>
</dbReference>
<protein>
    <submittedName>
        <fullName evidence="3">Methyltransferase domain-containing protein</fullName>
    </submittedName>
</protein>
<dbReference type="OrthoDB" id="8915at2157"/>
<gene>
    <name evidence="3" type="ORF">SAMN05444422_10718</name>
</gene>
<dbReference type="GO" id="GO:0032259">
    <property type="term" value="P:methylation"/>
    <property type="evidence" value="ECO:0007669"/>
    <property type="project" value="UniProtKB-KW"/>
</dbReference>
<reference evidence="4" key="1">
    <citation type="submission" date="2016-10" db="EMBL/GenBank/DDBJ databases">
        <authorList>
            <person name="Varghese N."/>
            <person name="Submissions S."/>
        </authorList>
    </citation>
    <scope>NUCLEOTIDE SEQUENCE [LARGE SCALE GENOMIC DNA]</scope>
    <source>
        <strain evidence="4">DSM 13078</strain>
    </source>
</reference>
<dbReference type="EMBL" id="FOKW01000007">
    <property type="protein sequence ID" value="SFC32672.1"/>
    <property type="molecule type" value="Genomic_DNA"/>
</dbReference>
<dbReference type="Pfam" id="PF08241">
    <property type="entry name" value="Methyltransf_11"/>
    <property type="match status" value="1"/>
</dbReference>
<evidence type="ECO:0000259" key="2">
    <source>
        <dbReference type="Pfam" id="PF08241"/>
    </source>
</evidence>
<dbReference type="PANTHER" id="PTHR44068">
    <property type="entry name" value="ZGC:194242"/>
    <property type="match status" value="1"/>
</dbReference>
<dbReference type="PANTHER" id="PTHR44068:SF11">
    <property type="entry name" value="GERANYL DIPHOSPHATE 2-C-METHYLTRANSFERASE"/>
    <property type="match status" value="1"/>
</dbReference>
<keyword evidence="3" id="KW-0489">Methyltransferase</keyword>
<proteinExistence type="predicted"/>
<accession>A0A1I1IA60</accession>
<dbReference type="RefSeq" id="WP_089788635.1">
    <property type="nucleotide sequence ID" value="NZ_FOKW01000007.1"/>
</dbReference>
<dbReference type="Proteomes" id="UP000199161">
    <property type="component" value="Unassembled WGS sequence"/>
</dbReference>
<dbReference type="InterPro" id="IPR050447">
    <property type="entry name" value="Erg6_SMT_methyltransf"/>
</dbReference>
<sequence>MVEKDVVRRGYDEIADIYASERTVSDHGVEMLEEFLAELDDSARVLDAGCGQGTPVLRRADEAGLNGLGVDFSREQLGLAGENAPGANRVQGDMTRLPIADGTCDGVAAFHSLIHVPLEDHQTVIDEFARVLRPGGRLLVSEGAEEWSGTNPDWLETDVEMQWHIAGAERTREQLRNAGFTITDERGIDMQFADHEEHWGFFSAQL</sequence>
<name>A0A1I1IA60_NATHA</name>
<organism evidence="3 4">
    <name type="scientific">Natronobacterium haloterrestre</name>
    <name type="common">Halobiforma haloterrestris</name>
    <dbReference type="NCBI Taxonomy" id="148448"/>
    <lineage>
        <taxon>Archaea</taxon>
        <taxon>Methanobacteriati</taxon>
        <taxon>Methanobacteriota</taxon>
        <taxon>Stenosarchaea group</taxon>
        <taxon>Halobacteria</taxon>
        <taxon>Halobacteriales</taxon>
        <taxon>Natrialbaceae</taxon>
        <taxon>Natronobacterium</taxon>
    </lineage>
</organism>
<keyword evidence="1 3" id="KW-0808">Transferase</keyword>